<gene>
    <name evidence="1" type="ORF">SCF082_LOCUS17552</name>
</gene>
<dbReference type="SUPFAM" id="SSF48452">
    <property type="entry name" value="TPR-like"/>
    <property type="match status" value="2"/>
</dbReference>
<dbReference type="Gene3D" id="1.25.40.10">
    <property type="entry name" value="Tetratricopeptide repeat domain"/>
    <property type="match status" value="2"/>
</dbReference>
<accession>A0ABP0KI95</accession>
<name>A0ABP0KI95_9DINO</name>
<proteinExistence type="predicted"/>
<dbReference type="InterPro" id="IPR019734">
    <property type="entry name" value="TPR_rpt"/>
</dbReference>
<organism evidence="1 2">
    <name type="scientific">Durusdinium trenchii</name>
    <dbReference type="NCBI Taxonomy" id="1381693"/>
    <lineage>
        <taxon>Eukaryota</taxon>
        <taxon>Sar</taxon>
        <taxon>Alveolata</taxon>
        <taxon>Dinophyceae</taxon>
        <taxon>Suessiales</taxon>
        <taxon>Symbiodiniaceae</taxon>
        <taxon>Durusdinium</taxon>
    </lineage>
</organism>
<dbReference type="GO" id="GO:0016874">
    <property type="term" value="F:ligase activity"/>
    <property type="evidence" value="ECO:0007669"/>
    <property type="project" value="UniProtKB-KW"/>
</dbReference>
<dbReference type="SMART" id="SM00028">
    <property type="entry name" value="TPR"/>
    <property type="match status" value="2"/>
</dbReference>
<feature type="non-terminal residue" evidence="1">
    <location>
        <position position="1"/>
    </location>
</feature>
<keyword evidence="2" id="KW-1185">Reference proteome</keyword>
<dbReference type="InterPro" id="IPR011990">
    <property type="entry name" value="TPR-like_helical_dom_sf"/>
</dbReference>
<dbReference type="Proteomes" id="UP001642464">
    <property type="component" value="Unassembled WGS sequence"/>
</dbReference>
<dbReference type="EMBL" id="CAXAMM010011576">
    <property type="protein sequence ID" value="CAK9026549.1"/>
    <property type="molecule type" value="Genomic_DNA"/>
</dbReference>
<evidence type="ECO:0000313" key="2">
    <source>
        <dbReference type="Proteomes" id="UP001642464"/>
    </source>
</evidence>
<reference evidence="1 2" key="1">
    <citation type="submission" date="2024-02" db="EMBL/GenBank/DDBJ databases">
        <authorList>
            <person name="Chen Y."/>
            <person name="Shah S."/>
            <person name="Dougan E. K."/>
            <person name="Thang M."/>
            <person name="Chan C."/>
        </authorList>
    </citation>
    <scope>NUCLEOTIDE SEQUENCE [LARGE SCALE GENOMIC DNA]</scope>
</reference>
<keyword evidence="1" id="KW-0436">Ligase</keyword>
<sequence length="371" mass="42783">VKAPEVAAAKDWNHYLRISFDLQKPSSRDPETEAFHREQRTLAVLRAVEKNPNDHRVQLRAAIAHLRLFSKYQLESGSGMSLMQIRDAVRASQFPPHEAMNEWLNKPGVLGESRQHLIDAATHLRMSLQLCPAQSRSYLELADLLWLEGIDDANELHLVEQAAILRPHDARVRFILGRDAWLSGRYEEALEHWQESFRQDSTYRDTLITSLSRFVPATFFLENFDVDRAALTKLREAYKESEDRAAYTKILKKLARACVVDAIQKEGMSAVRDWITASDRFLEAGETMYSFRCAQESHRLNPSSYDARWRLGHLYLKQEKFDLAAEHLLWCFQQKPDDPTTKRWAERAIALAQQKSSSAVTPVHALDTTRR</sequence>
<evidence type="ECO:0000313" key="1">
    <source>
        <dbReference type="EMBL" id="CAK9026549.1"/>
    </source>
</evidence>
<protein>
    <submittedName>
        <fullName evidence="1">O-Antigen ligase</fullName>
    </submittedName>
</protein>
<comment type="caution">
    <text evidence="1">The sequence shown here is derived from an EMBL/GenBank/DDBJ whole genome shotgun (WGS) entry which is preliminary data.</text>
</comment>